<evidence type="ECO:0000256" key="3">
    <source>
        <dbReference type="ARBA" id="ARBA00022448"/>
    </source>
</evidence>
<evidence type="ECO:0000256" key="2">
    <source>
        <dbReference type="ARBA" id="ARBA00009773"/>
    </source>
</evidence>
<keyword evidence="3" id="KW-0813">Transport</keyword>
<feature type="transmembrane region" description="Helical" evidence="9">
    <location>
        <begin position="298"/>
        <end position="327"/>
    </location>
</feature>
<dbReference type="PANTHER" id="PTHR21716:SF53">
    <property type="entry name" value="PERMEASE PERM-RELATED"/>
    <property type="match status" value="1"/>
</dbReference>
<dbReference type="Proteomes" id="UP000650081">
    <property type="component" value="Unassembled WGS sequence"/>
</dbReference>
<dbReference type="InterPro" id="IPR002549">
    <property type="entry name" value="AI-2E-like"/>
</dbReference>
<evidence type="ECO:0000256" key="6">
    <source>
        <dbReference type="ARBA" id="ARBA00022989"/>
    </source>
</evidence>
<evidence type="ECO:0000256" key="1">
    <source>
        <dbReference type="ARBA" id="ARBA00004651"/>
    </source>
</evidence>
<comment type="subcellular location">
    <subcellularLocation>
        <location evidence="1">Cell membrane</location>
        <topology evidence="1">Multi-pass membrane protein</topology>
    </subcellularLocation>
</comment>
<dbReference type="GO" id="GO:0055085">
    <property type="term" value="P:transmembrane transport"/>
    <property type="evidence" value="ECO:0007669"/>
    <property type="project" value="TreeGrafter"/>
</dbReference>
<feature type="transmembrane region" description="Helical" evidence="9">
    <location>
        <begin position="268"/>
        <end position="286"/>
    </location>
</feature>
<keyword evidence="4" id="KW-1003">Cell membrane</keyword>
<name>A0A923PIX4_9BACT</name>
<feature type="transmembrane region" description="Helical" evidence="9">
    <location>
        <begin position="60"/>
        <end position="83"/>
    </location>
</feature>
<dbReference type="AlphaFoldDB" id="A0A923PIX4"/>
<keyword evidence="6 9" id="KW-1133">Transmembrane helix</keyword>
<comment type="similarity">
    <text evidence="2">Belongs to the autoinducer-2 exporter (AI-2E) (TC 2.A.86) family.</text>
</comment>
<evidence type="ECO:0000256" key="5">
    <source>
        <dbReference type="ARBA" id="ARBA00022692"/>
    </source>
</evidence>
<gene>
    <name evidence="10" type="ORF">H9S92_12145</name>
</gene>
<evidence type="ECO:0000256" key="7">
    <source>
        <dbReference type="ARBA" id="ARBA00023136"/>
    </source>
</evidence>
<evidence type="ECO:0000313" key="11">
    <source>
        <dbReference type="Proteomes" id="UP000650081"/>
    </source>
</evidence>
<evidence type="ECO:0000256" key="8">
    <source>
        <dbReference type="SAM" id="MobiDB-lite"/>
    </source>
</evidence>
<proteinExistence type="inferred from homology"/>
<comment type="caution">
    <text evidence="10">The sequence shown here is derived from an EMBL/GenBank/DDBJ whole genome shotgun (WGS) entry which is preliminary data.</text>
</comment>
<feature type="transmembrane region" description="Helical" evidence="9">
    <location>
        <begin position="229"/>
        <end position="256"/>
    </location>
</feature>
<sequence>MVANTFSVERLAYLLICLSIGTALLYIGSSFFIPMVYGLLLAFLLKPACDRIERVLPNRVVAILLSMLVTGLIVGVILFFFAVQVMEIASTADNIAASLLDSWREVTETAGEFFGLTKWETTRLMEQNIADSIDQPWGIVTTGLSISGVVIANFVLVVIYSFFFLLYSTAFKRFVLGQFPLDKQEESMQTMREVQAVATGYLSGVLTVMLILGVLNSVGLYFIGIKYALVWGFLAALLSIIPYIGTTIGGLLPFLYALATTDNLYQPAMVAVLYVTVQTLEGNIITPKVVGNSVKINALAAVVSIILGALIWGLPGVVIAIPILAMVRIIMEHVGPLKPVALLLSDDLYDHSERFLHDFNAPQNRLAALFNASKKQGRRVRLLSPQPPDQVGEPDPQIITNPET</sequence>
<feature type="transmembrane region" description="Helical" evidence="9">
    <location>
        <begin position="144"/>
        <end position="167"/>
    </location>
</feature>
<evidence type="ECO:0000256" key="4">
    <source>
        <dbReference type="ARBA" id="ARBA00022475"/>
    </source>
</evidence>
<feature type="transmembrane region" description="Helical" evidence="9">
    <location>
        <begin position="201"/>
        <end position="223"/>
    </location>
</feature>
<dbReference type="EMBL" id="JACSIT010000113">
    <property type="protein sequence ID" value="MBC6994920.1"/>
    <property type="molecule type" value="Genomic_DNA"/>
</dbReference>
<reference evidence="10" key="1">
    <citation type="submission" date="2020-08" db="EMBL/GenBank/DDBJ databases">
        <title>Lewinella bacteria from marine environments.</title>
        <authorList>
            <person name="Zhong Y."/>
        </authorList>
    </citation>
    <scope>NUCLEOTIDE SEQUENCE</scope>
    <source>
        <strain evidence="10">KCTC 42187</strain>
    </source>
</reference>
<dbReference type="Pfam" id="PF01594">
    <property type="entry name" value="AI-2E_transport"/>
    <property type="match status" value="1"/>
</dbReference>
<keyword evidence="7 9" id="KW-0472">Membrane</keyword>
<evidence type="ECO:0000313" key="10">
    <source>
        <dbReference type="EMBL" id="MBC6994920.1"/>
    </source>
</evidence>
<feature type="region of interest" description="Disordered" evidence="8">
    <location>
        <begin position="383"/>
        <end position="404"/>
    </location>
</feature>
<accession>A0A923PIX4</accession>
<dbReference type="PANTHER" id="PTHR21716">
    <property type="entry name" value="TRANSMEMBRANE PROTEIN"/>
    <property type="match status" value="1"/>
</dbReference>
<organism evidence="10 11">
    <name type="scientific">Neolewinella lacunae</name>
    <dbReference type="NCBI Taxonomy" id="1517758"/>
    <lineage>
        <taxon>Bacteria</taxon>
        <taxon>Pseudomonadati</taxon>
        <taxon>Bacteroidota</taxon>
        <taxon>Saprospiria</taxon>
        <taxon>Saprospirales</taxon>
        <taxon>Lewinellaceae</taxon>
        <taxon>Neolewinella</taxon>
    </lineage>
</organism>
<dbReference type="GO" id="GO:0005886">
    <property type="term" value="C:plasma membrane"/>
    <property type="evidence" value="ECO:0007669"/>
    <property type="project" value="UniProtKB-SubCell"/>
</dbReference>
<feature type="transmembrane region" description="Helical" evidence="9">
    <location>
        <begin position="12"/>
        <end position="40"/>
    </location>
</feature>
<protein>
    <submittedName>
        <fullName evidence="10">AI-2E family transporter</fullName>
    </submittedName>
</protein>
<keyword evidence="11" id="KW-1185">Reference proteome</keyword>
<keyword evidence="5 9" id="KW-0812">Transmembrane</keyword>
<dbReference type="RefSeq" id="WP_222936074.1">
    <property type="nucleotide sequence ID" value="NZ_JACSIT010000113.1"/>
</dbReference>
<evidence type="ECO:0000256" key="9">
    <source>
        <dbReference type="SAM" id="Phobius"/>
    </source>
</evidence>